<dbReference type="Proteomes" id="UP001320706">
    <property type="component" value="Unassembled WGS sequence"/>
</dbReference>
<reference evidence="1" key="1">
    <citation type="submission" date="2024-02" db="EMBL/GenBank/DDBJ databases">
        <title>Metagenome Assembled Genome of Zalaria obscura JY119.</title>
        <authorList>
            <person name="Vighnesh L."/>
            <person name="Jagadeeshwari U."/>
            <person name="Venkata Ramana C."/>
            <person name="Sasikala C."/>
        </authorList>
    </citation>
    <scope>NUCLEOTIDE SEQUENCE</scope>
    <source>
        <strain evidence="1">JY119</strain>
    </source>
</reference>
<gene>
    <name evidence="1" type="ORF">M8818_001422</name>
</gene>
<name>A0ACC3SLS1_9PEZI</name>
<keyword evidence="2" id="KW-1185">Reference proteome</keyword>
<protein>
    <submittedName>
        <fullName evidence="1">Uncharacterized protein</fullName>
    </submittedName>
</protein>
<dbReference type="EMBL" id="JAMKPW020000006">
    <property type="protein sequence ID" value="KAK8217170.1"/>
    <property type="molecule type" value="Genomic_DNA"/>
</dbReference>
<accession>A0ACC3SLS1</accession>
<sequence>MWCLYSRIHCSFDEISKQVGDLRGNGAQGHTMHGCNVVISTGASPSMSGGGMYLDGLEVTDAAKAQSRDTTWIMHISSSVIDTKSQGQKVRSGRPELDAFCT</sequence>
<proteinExistence type="predicted"/>
<organism evidence="1 2">
    <name type="scientific">Zalaria obscura</name>
    <dbReference type="NCBI Taxonomy" id="2024903"/>
    <lineage>
        <taxon>Eukaryota</taxon>
        <taxon>Fungi</taxon>
        <taxon>Dikarya</taxon>
        <taxon>Ascomycota</taxon>
        <taxon>Pezizomycotina</taxon>
        <taxon>Dothideomycetes</taxon>
        <taxon>Dothideomycetidae</taxon>
        <taxon>Dothideales</taxon>
        <taxon>Zalariaceae</taxon>
        <taxon>Zalaria</taxon>
    </lineage>
</organism>
<comment type="caution">
    <text evidence="1">The sequence shown here is derived from an EMBL/GenBank/DDBJ whole genome shotgun (WGS) entry which is preliminary data.</text>
</comment>
<evidence type="ECO:0000313" key="1">
    <source>
        <dbReference type="EMBL" id="KAK8217170.1"/>
    </source>
</evidence>
<evidence type="ECO:0000313" key="2">
    <source>
        <dbReference type="Proteomes" id="UP001320706"/>
    </source>
</evidence>